<evidence type="ECO:0000256" key="2">
    <source>
        <dbReference type="ARBA" id="ARBA00022729"/>
    </source>
</evidence>
<evidence type="ECO:0000256" key="3">
    <source>
        <dbReference type="SAM" id="SignalP"/>
    </source>
</evidence>
<dbReference type="OrthoDB" id="9130661at2"/>
<comment type="subcellular location">
    <subcellularLocation>
        <location evidence="1">Cell outer membrane</location>
    </subcellularLocation>
</comment>
<evidence type="ECO:0000313" key="6">
    <source>
        <dbReference type="Proteomes" id="UP000316798"/>
    </source>
</evidence>
<dbReference type="InterPro" id="IPR027385">
    <property type="entry name" value="Beta-barrel_OMP"/>
</dbReference>
<protein>
    <recommendedName>
        <fullName evidence="4">Outer membrane protein beta-barrel domain-containing protein</fullName>
    </recommendedName>
</protein>
<organism evidence="5 6">
    <name type="scientific">Rhodoferax sediminis</name>
    <dbReference type="NCBI Taxonomy" id="2509614"/>
    <lineage>
        <taxon>Bacteria</taxon>
        <taxon>Pseudomonadati</taxon>
        <taxon>Pseudomonadota</taxon>
        <taxon>Betaproteobacteria</taxon>
        <taxon>Burkholderiales</taxon>
        <taxon>Comamonadaceae</taxon>
        <taxon>Rhodoferax</taxon>
    </lineage>
</organism>
<dbReference type="GO" id="GO:0009279">
    <property type="term" value="C:cell outer membrane"/>
    <property type="evidence" value="ECO:0007669"/>
    <property type="project" value="UniProtKB-SubCell"/>
</dbReference>
<dbReference type="KEGG" id="rhf:EUB48_00120"/>
<keyword evidence="6" id="KW-1185">Reference proteome</keyword>
<dbReference type="RefSeq" id="WP_142816972.1">
    <property type="nucleotide sequence ID" value="NZ_CP035503.1"/>
</dbReference>
<dbReference type="Proteomes" id="UP000316798">
    <property type="component" value="Chromosome"/>
</dbReference>
<name>A0A515D641_9BURK</name>
<sequence length="221" mass="22921">MKLNTIWPFIAMVSLAGGLAAPAAHAADGNAGTGLYLGGSVSFNHASDLGSKIDSSLASQSYNSSSSADSWNTNGSLRLGYQFTPNFALEGTYDNVGNMGVQSALSSPTADTATGNWKSYGLGLHALGIVPIDPQWSVYGRLGVEQWHTSLNLASSVSGPTGLSNSDNSTSLALGAGVSYSLTRNVDATAELIHYTHVGDPASTGRTGLNQFSLGLRYHFQ</sequence>
<dbReference type="Gene3D" id="2.40.160.20">
    <property type="match status" value="1"/>
</dbReference>
<gene>
    <name evidence="5" type="ORF">EUB48_00120</name>
</gene>
<dbReference type="EMBL" id="CP035503">
    <property type="protein sequence ID" value="QDL35869.1"/>
    <property type="molecule type" value="Genomic_DNA"/>
</dbReference>
<feature type="chain" id="PRO_5022174347" description="Outer membrane protein beta-barrel domain-containing protein" evidence="3">
    <location>
        <begin position="27"/>
        <end position="221"/>
    </location>
</feature>
<feature type="signal peptide" evidence="3">
    <location>
        <begin position="1"/>
        <end position="26"/>
    </location>
</feature>
<keyword evidence="2 3" id="KW-0732">Signal</keyword>
<evidence type="ECO:0000256" key="1">
    <source>
        <dbReference type="ARBA" id="ARBA00004442"/>
    </source>
</evidence>
<evidence type="ECO:0000259" key="4">
    <source>
        <dbReference type="Pfam" id="PF13505"/>
    </source>
</evidence>
<dbReference type="Pfam" id="PF13505">
    <property type="entry name" value="OMP_b-brl"/>
    <property type="match status" value="1"/>
</dbReference>
<dbReference type="InterPro" id="IPR011250">
    <property type="entry name" value="OMP/PagP_B-barrel"/>
</dbReference>
<feature type="domain" description="Outer membrane protein beta-barrel" evidence="4">
    <location>
        <begin position="18"/>
        <end position="220"/>
    </location>
</feature>
<proteinExistence type="predicted"/>
<dbReference type="SUPFAM" id="SSF56925">
    <property type="entry name" value="OMPA-like"/>
    <property type="match status" value="1"/>
</dbReference>
<evidence type="ECO:0000313" key="5">
    <source>
        <dbReference type="EMBL" id="QDL35869.1"/>
    </source>
</evidence>
<accession>A0A515D641</accession>
<reference evidence="5 6" key="1">
    <citation type="submission" date="2019-01" db="EMBL/GenBank/DDBJ databases">
        <title>Genomic insights into a novel species Rhodoferax sp.</title>
        <authorList>
            <person name="Jin L."/>
        </authorList>
    </citation>
    <scope>NUCLEOTIDE SEQUENCE [LARGE SCALE GENOMIC DNA]</scope>
    <source>
        <strain evidence="5 6">CHu59-6-5</strain>
    </source>
</reference>
<dbReference type="AlphaFoldDB" id="A0A515D641"/>